<evidence type="ECO:0000259" key="1">
    <source>
        <dbReference type="PROSITE" id="PS50181"/>
    </source>
</evidence>
<feature type="non-terminal residue" evidence="2">
    <location>
        <position position="1"/>
    </location>
</feature>
<gene>
    <name evidence="2" type="ORF">LITE_LOCUS807</name>
</gene>
<proteinExistence type="predicted"/>
<dbReference type="PROSITE" id="PS50181">
    <property type="entry name" value="FBOX"/>
    <property type="match status" value="1"/>
</dbReference>
<dbReference type="Gene3D" id="1.20.1280.50">
    <property type="match status" value="1"/>
</dbReference>
<dbReference type="PANTHER" id="PTHR34223:SF51">
    <property type="entry name" value="OS06G0556300 PROTEIN"/>
    <property type="match status" value="1"/>
</dbReference>
<comment type="caution">
    <text evidence="2">The sequence shown here is derived from an EMBL/GenBank/DDBJ whole genome shotgun (WGS) entry which is preliminary data.</text>
</comment>
<organism evidence="2 3">
    <name type="scientific">Linum tenue</name>
    <dbReference type="NCBI Taxonomy" id="586396"/>
    <lineage>
        <taxon>Eukaryota</taxon>
        <taxon>Viridiplantae</taxon>
        <taxon>Streptophyta</taxon>
        <taxon>Embryophyta</taxon>
        <taxon>Tracheophyta</taxon>
        <taxon>Spermatophyta</taxon>
        <taxon>Magnoliopsida</taxon>
        <taxon>eudicotyledons</taxon>
        <taxon>Gunneridae</taxon>
        <taxon>Pentapetalae</taxon>
        <taxon>rosids</taxon>
        <taxon>fabids</taxon>
        <taxon>Malpighiales</taxon>
        <taxon>Linaceae</taxon>
        <taxon>Linum</taxon>
    </lineage>
</organism>
<evidence type="ECO:0000313" key="3">
    <source>
        <dbReference type="Proteomes" id="UP001154282"/>
    </source>
</evidence>
<dbReference type="CDD" id="cd22160">
    <property type="entry name" value="F-box_AtFBL13-like"/>
    <property type="match status" value="1"/>
</dbReference>
<sequence length="442" mass="50342">RKEGQTAELSRSLHSPQFHTVAGSPNCESLLVHGSRFLFLPTLLRSSRRTTMAGNSGESKKLKRSHAVDRLSHLPDNVIHHILSFLDTKSLVRTSLLSRKWRSLWKHVPALNVLRKSFPNLLSFTKHIGRILATRYRSIPVSSITFDLCGDKWPGAVKIFEKIMKYAESHGGGGGLHHLSIVDDEMHFLTRDVINVITASRHNESLKTLKFERCCLQCGEFDMDFKLLTTLELQNCILQHNYTVESFDPFGNLPCLKYLKLIGCGVYCEDTGLKISGLELLGLEIESSNFYGGYEVIAPKLKALYLRNTNHHPYLPKLNLPALDHANIRLSWHISYGNAASEEDRAFMNFLGSLRNVESLQLRFDKARNIIGQEDHFPLNRIKALIKPEAPPFTRLKTLRLQCVGLKKLPNIHYEVIRYFFEGSLSTEERVVKLELVTQKQT</sequence>
<dbReference type="Proteomes" id="UP001154282">
    <property type="component" value="Unassembled WGS sequence"/>
</dbReference>
<reference evidence="2" key="1">
    <citation type="submission" date="2022-08" db="EMBL/GenBank/DDBJ databases">
        <authorList>
            <person name="Gutierrez-Valencia J."/>
        </authorList>
    </citation>
    <scope>NUCLEOTIDE SEQUENCE</scope>
</reference>
<dbReference type="SMART" id="SM00256">
    <property type="entry name" value="FBOX"/>
    <property type="match status" value="1"/>
</dbReference>
<name>A0AAV0GSI9_9ROSI</name>
<dbReference type="SUPFAM" id="SSF81383">
    <property type="entry name" value="F-box domain"/>
    <property type="match status" value="1"/>
</dbReference>
<feature type="domain" description="F-box" evidence="1">
    <location>
        <begin position="68"/>
        <end position="121"/>
    </location>
</feature>
<keyword evidence="3" id="KW-1185">Reference proteome</keyword>
<evidence type="ECO:0000313" key="2">
    <source>
        <dbReference type="EMBL" id="CAI0375981.1"/>
    </source>
</evidence>
<dbReference type="EMBL" id="CAMGYJ010000002">
    <property type="protein sequence ID" value="CAI0375981.1"/>
    <property type="molecule type" value="Genomic_DNA"/>
</dbReference>
<dbReference type="InterPro" id="IPR032675">
    <property type="entry name" value="LRR_dom_sf"/>
</dbReference>
<dbReference type="Pfam" id="PF00646">
    <property type="entry name" value="F-box"/>
    <property type="match status" value="1"/>
</dbReference>
<dbReference type="SUPFAM" id="SSF52058">
    <property type="entry name" value="L domain-like"/>
    <property type="match status" value="1"/>
</dbReference>
<accession>A0AAV0GSI9</accession>
<dbReference type="Gene3D" id="3.80.10.10">
    <property type="entry name" value="Ribonuclease Inhibitor"/>
    <property type="match status" value="1"/>
</dbReference>
<dbReference type="PANTHER" id="PTHR34223">
    <property type="entry name" value="OS11G0201299 PROTEIN"/>
    <property type="match status" value="1"/>
</dbReference>
<dbReference type="InterPro" id="IPR053197">
    <property type="entry name" value="F-box_SCFL_complex_component"/>
</dbReference>
<dbReference type="InterPro" id="IPR036047">
    <property type="entry name" value="F-box-like_dom_sf"/>
</dbReference>
<dbReference type="AlphaFoldDB" id="A0AAV0GSI9"/>
<dbReference type="InterPro" id="IPR053781">
    <property type="entry name" value="F-box_AtFBL13-like"/>
</dbReference>
<dbReference type="InterPro" id="IPR001810">
    <property type="entry name" value="F-box_dom"/>
</dbReference>
<protein>
    <recommendedName>
        <fullName evidence="1">F-box domain-containing protein</fullName>
    </recommendedName>
</protein>